<reference evidence="3 4" key="1">
    <citation type="submission" date="2016-03" db="EMBL/GenBank/DDBJ databases">
        <title>Choanephora cucurbitarum.</title>
        <authorList>
            <person name="Min B."/>
            <person name="Park H."/>
            <person name="Park J.-H."/>
            <person name="Shin H.-D."/>
            <person name="Choi I.-G."/>
        </authorList>
    </citation>
    <scope>NUCLEOTIDE SEQUENCE [LARGE SCALE GENOMIC DNA]</scope>
    <source>
        <strain evidence="3 4">KUS-F28377</strain>
    </source>
</reference>
<dbReference type="STRING" id="101091.A0A1C7NI29"/>
<feature type="domain" description="GmrSD restriction endonucleases N-terminal" evidence="2">
    <location>
        <begin position="20"/>
        <end position="184"/>
    </location>
</feature>
<evidence type="ECO:0000259" key="2">
    <source>
        <dbReference type="Pfam" id="PF03235"/>
    </source>
</evidence>
<comment type="caution">
    <text evidence="3">The sequence shown here is derived from an EMBL/GenBank/DDBJ whole genome shotgun (WGS) entry which is preliminary data.</text>
</comment>
<dbReference type="Proteomes" id="UP000093000">
    <property type="component" value="Unassembled WGS sequence"/>
</dbReference>
<dbReference type="PANTHER" id="PTHR39639:SF1">
    <property type="entry name" value="DUF262 DOMAIN-CONTAINING PROTEIN"/>
    <property type="match status" value="1"/>
</dbReference>
<evidence type="ECO:0000313" key="3">
    <source>
        <dbReference type="EMBL" id="OBZ88705.1"/>
    </source>
</evidence>
<name>A0A1C7NI29_9FUNG</name>
<keyword evidence="4" id="KW-1185">Reference proteome</keyword>
<dbReference type="Pfam" id="PF03235">
    <property type="entry name" value="GmrSD_N"/>
    <property type="match status" value="1"/>
</dbReference>
<dbReference type="EMBL" id="LUGH01000136">
    <property type="protein sequence ID" value="OBZ88705.1"/>
    <property type="molecule type" value="Genomic_DNA"/>
</dbReference>
<evidence type="ECO:0000313" key="4">
    <source>
        <dbReference type="Proteomes" id="UP000093000"/>
    </source>
</evidence>
<evidence type="ECO:0000256" key="1">
    <source>
        <dbReference type="SAM" id="MobiDB-lite"/>
    </source>
</evidence>
<dbReference type="SUPFAM" id="SSF110849">
    <property type="entry name" value="ParB/Sulfiredoxin"/>
    <property type="match status" value="1"/>
</dbReference>
<sequence>MVHRQLPTPKTRMLTTWKLKDMIRKKELIMDAPYQRAIVWETNKMSELVDSILNNYYIPPLLFATRKIRGKQTRIVIDGKQRLTSMRRFMRNLIPYVDTSTGESVSTYYADQSDNERDDEEEANIRKSKPSPIHFLDEAMFDKFSSYEFVCVEYTDISEDDEYEIFSRVQLGVAITSAERLKAHNTPVAKLCRQLASEHNLLTEVLQRKKSADVFQIISHLLMTLRDDPKDFKGTIRALLEFVSSSFNPPTTLTNTLRHVLSVYHAILSDEDHAVALYKRGRSPCAMKALEFLAFGKYISLVKRHRSPSLFARDFISFREFLFDKREGKFYLGREAFNDAMIWVDRQISQENLAPLVQSAHQYSTISSDEEEEEGVDRDQLKDDEYEHEPTYTNPYHSSTLAVANKRRRDERINGTVPVARRGRRMAGGIPRH</sequence>
<feature type="compositionally biased region" description="Basic residues" evidence="1">
    <location>
        <begin position="421"/>
        <end position="433"/>
    </location>
</feature>
<dbReference type="OrthoDB" id="5419821at2759"/>
<dbReference type="AlphaFoldDB" id="A0A1C7NI29"/>
<dbReference type="InParanoid" id="A0A1C7NI29"/>
<organism evidence="3 4">
    <name type="scientific">Choanephora cucurbitarum</name>
    <dbReference type="NCBI Taxonomy" id="101091"/>
    <lineage>
        <taxon>Eukaryota</taxon>
        <taxon>Fungi</taxon>
        <taxon>Fungi incertae sedis</taxon>
        <taxon>Mucoromycota</taxon>
        <taxon>Mucoromycotina</taxon>
        <taxon>Mucoromycetes</taxon>
        <taxon>Mucorales</taxon>
        <taxon>Mucorineae</taxon>
        <taxon>Choanephoraceae</taxon>
        <taxon>Choanephoroideae</taxon>
        <taxon>Choanephora</taxon>
    </lineage>
</organism>
<proteinExistence type="predicted"/>
<protein>
    <recommendedName>
        <fullName evidence="2">GmrSD restriction endonucleases N-terminal domain-containing protein</fullName>
    </recommendedName>
</protein>
<dbReference type="PANTHER" id="PTHR39639">
    <property type="entry name" value="CHROMOSOME 16, WHOLE GENOME SHOTGUN SEQUENCE"/>
    <property type="match status" value="1"/>
</dbReference>
<feature type="region of interest" description="Disordered" evidence="1">
    <location>
        <begin position="407"/>
        <end position="433"/>
    </location>
</feature>
<dbReference type="InterPro" id="IPR036086">
    <property type="entry name" value="ParB/Sulfiredoxin_sf"/>
</dbReference>
<accession>A0A1C7NI29</accession>
<dbReference type="InterPro" id="IPR004919">
    <property type="entry name" value="GmrSD_N"/>
</dbReference>
<gene>
    <name evidence="3" type="ORF">A0J61_03247</name>
</gene>